<keyword evidence="3" id="KW-1185">Reference proteome</keyword>
<gene>
    <name evidence="2" type="ORF">POM99_03735</name>
</gene>
<dbReference type="InterPro" id="IPR006311">
    <property type="entry name" value="TAT_signal"/>
</dbReference>
<dbReference type="PROSITE" id="PS51318">
    <property type="entry name" value="TAT"/>
    <property type="match status" value="1"/>
</dbReference>
<protein>
    <submittedName>
        <fullName evidence="2">Uncharacterized protein</fullName>
    </submittedName>
</protein>
<organism evidence="2 3">
    <name type="scientific">Novosphingobium cyanobacteriorum</name>
    <dbReference type="NCBI Taxonomy" id="3024215"/>
    <lineage>
        <taxon>Bacteria</taxon>
        <taxon>Pseudomonadati</taxon>
        <taxon>Pseudomonadota</taxon>
        <taxon>Alphaproteobacteria</taxon>
        <taxon>Sphingomonadales</taxon>
        <taxon>Sphingomonadaceae</taxon>
        <taxon>Novosphingobium</taxon>
    </lineage>
</organism>
<comment type="caution">
    <text evidence="2">The sequence shown here is derived from an EMBL/GenBank/DDBJ whole genome shotgun (WGS) entry which is preliminary data.</text>
</comment>
<reference evidence="2 3" key="1">
    <citation type="submission" date="2023-03" db="EMBL/GenBank/DDBJ databases">
        <title>Novosphingobium cyanobacteriorum sp. nov., isolated from a eutrophic reservoir during the Microcystis bloom period.</title>
        <authorList>
            <person name="Kang M."/>
            <person name="Le V."/>
            <person name="Ko S.-R."/>
            <person name="Lee S.-A."/>
            <person name="Ahn C.-Y."/>
        </authorList>
    </citation>
    <scope>NUCLEOTIDE SEQUENCE [LARGE SCALE GENOMIC DNA]</scope>
    <source>
        <strain evidence="2 3">HBC54</strain>
    </source>
</reference>
<evidence type="ECO:0000313" key="3">
    <source>
        <dbReference type="Proteomes" id="UP001222770"/>
    </source>
</evidence>
<feature type="chain" id="PRO_5046587054" evidence="1">
    <location>
        <begin position="31"/>
        <end position="249"/>
    </location>
</feature>
<proteinExistence type="predicted"/>
<name>A0ABT6CEF6_9SPHN</name>
<accession>A0ABT6CEF6</accession>
<keyword evidence="1" id="KW-0732">Signal</keyword>
<sequence length="249" mass="25079">MSLVSRRPMKALALGIAAATMVGGAAQALAQAVVVRSTGPSAAAYPMGKKLPANASVSLKPGDHVTVLDKSGTRVLSGPGIFTMTGAVDRNAGVGTALASLMARSGGARTRTGAVRGAPTEAPVGPPAPESVWYIDVSKGGTYCVADPAQVILWRPNRDADGTGKLAAPDGAMADVAWRAGNALKLWPAASVPVTDGQTYKFVNPVGQTVQITTKVLASVPEDPLEVANLLADDGCTAQLGLIANAAGN</sequence>
<feature type="signal peptide" evidence="1">
    <location>
        <begin position="1"/>
        <end position="30"/>
    </location>
</feature>
<evidence type="ECO:0000256" key="1">
    <source>
        <dbReference type="SAM" id="SignalP"/>
    </source>
</evidence>
<dbReference type="EMBL" id="JAROCY010000003">
    <property type="protein sequence ID" value="MDF8332301.1"/>
    <property type="molecule type" value="Genomic_DNA"/>
</dbReference>
<dbReference type="Proteomes" id="UP001222770">
    <property type="component" value="Unassembled WGS sequence"/>
</dbReference>
<evidence type="ECO:0000313" key="2">
    <source>
        <dbReference type="EMBL" id="MDF8332301.1"/>
    </source>
</evidence>
<dbReference type="RefSeq" id="WP_277275465.1">
    <property type="nucleotide sequence ID" value="NZ_JAROCY010000003.1"/>
</dbReference>